<feature type="non-terminal residue" evidence="1">
    <location>
        <position position="1"/>
    </location>
</feature>
<name>A0ACA9MQ78_9GLOM</name>
<accession>A0ACA9MQ78</accession>
<dbReference type="EMBL" id="CAJVQC010009208">
    <property type="protein sequence ID" value="CAG8601793.1"/>
    <property type="molecule type" value="Genomic_DNA"/>
</dbReference>
<evidence type="ECO:0000313" key="1">
    <source>
        <dbReference type="EMBL" id="CAG8601793.1"/>
    </source>
</evidence>
<evidence type="ECO:0000313" key="2">
    <source>
        <dbReference type="Proteomes" id="UP000789920"/>
    </source>
</evidence>
<sequence length="53" mass="6311">IYHLPVEHLSLKIERNVKAVSMGKKEYFFQEIVDEDQTTSTDQIETTTERHFK</sequence>
<proteinExistence type="predicted"/>
<dbReference type="Proteomes" id="UP000789920">
    <property type="component" value="Unassembled WGS sequence"/>
</dbReference>
<reference evidence="1" key="1">
    <citation type="submission" date="2021-06" db="EMBL/GenBank/DDBJ databases">
        <authorList>
            <person name="Kallberg Y."/>
            <person name="Tangrot J."/>
            <person name="Rosling A."/>
        </authorList>
    </citation>
    <scope>NUCLEOTIDE SEQUENCE</scope>
    <source>
        <strain evidence="1">MA461A</strain>
    </source>
</reference>
<organism evidence="1 2">
    <name type="scientific">Racocetra persica</name>
    <dbReference type="NCBI Taxonomy" id="160502"/>
    <lineage>
        <taxon>Eukaryota</taxon>
        <taxon>Fungi</taxon>
        <taxon>Fungi incertae sedis</taxon>
        <taxon>Mucoromycota</taxon>
        <taxon>Glomeromycotina</taxon>
        <taxon>Glomeromycetes</taxon>
        <taxon>Diversisporales</taxon>
        <taxon>Gigasporaceae</taxon>
        <taxon>Racocetra</taxon>
    </lineage>
</organism>
<comment type="caution">
    <text evidence="1">The sequence shown here is derived from an EMBL/GenBank/DDBJ whole genome shotgun (WGS) entry which is preliminary data.</text>
</comment>
<protein>
    <submittedName>
        <fullName evidence="1">8035_t:CDS:1</fullName>
    </submittedName>
</protein>
<keyword evidence="2" id="KW-1185">Reference proteome</keyword>
<gene>
    <name evidence="1" type="ORF">RPERSI_LOCUS5948</name>
</gene>